<dbReference type="GO" id="GO:0009254">
    <property type="term" value="P:peptidoglycan turnover"/>
    <property type="evidence" value="ECO:0007669"/>
    <property type="project" value="InterPro"/>
</dbReference>
<dbReference type="Pfam" id="PF03562">
    <property type="entry name" value="MltA"/>
    <property type="match status" value="1"/>
</dbReference>
<dbReference type="PANTHER" id="PTHR30124:SF0">
    <property type="entry name" value="MEMBRANE-BOUND LYTIC MUREIN TRANSGLYCOSYLASE A"/>
    <property type="match status" value="1"/>
</dbReference>
<dbReference type="AlphaFoldDB" id="A0AA43AXF1"/>
<sequence length="408" mass="44901">MPSKITKASKASSKIRPMTVSLLLRVSMALIVGTLAACSSGPRVPPATSSQDGPSTSFPTGAVIDTAPLGPPSLRAKSRWLPVRWAELPGFDDDALHEAWNAWLRNCERPHAALAGLCKDVRRLSIASPAEQRHWLQTQLQPYRVESLDGRSEGMLTSYYEPEMVGSRVRTAEFNIPLYRTPQSLGTRKPWYTRQQIETLPEAQAALAGREIAWLNDPVEALVLHIQGSGRLRITEPDGSVRQIRLAYAGTNDQPYKSVGRWLLDRGLITDASWPGISAWIAANPGRVQEMLWSNPRYVFFKEEPLEGLDAAFGPKGAQGVPLTPGRSIAVDRGSIPYGTPVWLYSKGMEVEYKRLVMAQDTGSAIVGAVRADYFMGWGKSAGDLAGRIKQPLRLWALWPKGLPVPQQ</sequence>
<keyword evidence="4" id="KW-0961">Cell wall biogenesis/degradation</keyword>
<dbReference type="EMBL" id="JAODZU010000002">
    <property type="protein sequence ID" value="MDH0362066.1"/>
    <property type="molecule type" value="Genomic_DNA"/>
</dbReference>
<evidence type="ECO:0000313" key="9">
    <source>
        <dbReference type="EMBL" id="MDH2006327.1"/>
    </source>
</evidence>
<dbReference type="Proteomes" id="UP001161294">
    <property type="component" value="Unassembled WGS sequence"/>
</dbReference>
<dbReference type="GO" id="GO:0009253">
    <property type="term" value="P:peptidoglycan catabolic process"/>
    <property type="evidence" value="ECO:0007669"/>
    <property type="project" value="TreeGrafter"/>
</dbReference>
<dbReference type="GO" id="GO:0008933">
    <property type="term" value="F:peptidoglycan lytic transglycosylase activity"/>
    <property type="evidence" value="ECO:0007669"/>
    <property type="project" value="TreeGrafter"/>
</dbReference>
<dbReference type="EMBL" id="JAOCJW010000023">
    <property type="protein sequence ID" value="MDH2006327.1"/>
    <property type="molecule type" value="Genomic_DNA"/>
</dbReference>
<dbReference type="CDD" id="cd14485">
    <property type="entry name" value="mltA_like_LT_A"/>
    <property type="match status" value="1"/>
</dbReference>
<dbReference type="Pfam" id="PF06725">
    <property type="entry name" value="3D"/>
    <property type="match status" value="1"/>
</dbReference>
<evidence type="ECO:0000256" key="5">
    <source>
        <dbReference type="ARBA" id="ARBA00030918"/>
    </source>
</evidence>
<organism evidence="9 10">
    <name type="scientific">Comamonas aquatica</name>
    <dbReference type="NCBI Taxonomy" id="225991"/>
    <lineage>
        <taxon>Bacteria</taxon>
        <taxon>Pseudomonadati</taxon>
        <taxon>Pseudomonadota</taxon>
        <taxon>Betaproteobacteria</taxon>
        <taxon>Burkholderiales</taxon>
        <taxon>Comamonadaceae</taxon>
        <taxon>Comamonas</taxon>
    </lineage>
</organism>
<dbReference type="InterPro" id="IPR010611">
    <property type="entry name" value="3D_dom"/>
</dbReference>
<dbReference type="InterPro" id="IPR036908">
    <property type="entry name" value="RlpA-like_sf"/>
</dbReference>
<dbReference type="Proteomes" id="UP001158297">
    <property type="component" value="Unassembled WGS sequence"/>
</dbReference>
<dbReference type="InterPro" id="IPR026044">
    <property type="entry name" value="MltA"/>
</dbReference>
<proteinExistence type="predicted"/>
<protein>
    <recommendedName>
        <fullName evidence="2">peptidoglycan lytic exotransglycosylase</fullName>
        <ecNumber evidence="2">4.2.2.n1</ecNumber>
    </recommendedName>
    <alternativeName>
        <fullName evidence="5">Murein hydrolase A</fullName>
    </alternativeName>
</protein>
<gene>
    <name evidence="9" type="ORF">N5J23_12365</name>
    <name evidence="8" type="ORF">N7330_03190</name>
</gene>
<comment type="caution">
    <text evidence="9">The sequence shown here is derived from an EMBL/GenBank/DDBJ whole genome shotgun (WGS) entry which is preliminary data.</text>
</comment>
<evidence type="ECO:0000256" key="3">
    <source>
        <dbReference type="ARBA" id="ARBA00023239"/>
    </source>
</evidence>
<evidence type="ECO:0000256" key="4">
    <source>
        <dbReference type="ARBA" id="ARBA00023316"/>
    </source>
</evidence>
<dbReference type="GO" id="GO:0004553">
    <property type="term" value="F:hydrolase activity, hydrolyzing O-glycosyl compounds"/>
    <property type="evidence" value="ECO:0007669"/>
    <property type="project" value="InterPro"/>
</dbReference>
<dbReference type="PIRSF" id="PIRSF019422">
    <property type="entry name" value="MltA"/>
    <property type="match status" value="1"/>
</dbReference>
<name>A0AA43AXF1_9BURK</name>
<dbReference type="RefSeq" id="WP_274753459.1">
    <property type="nucleotide sequence ID" value="NZ_JAOCET010000001.1"/>
</dbReference>
<feature type="domain" description="Lytic transglycosylase MltA" evidence="7">
    <location>
        <begin position="163"/>
        <end position="302"/>
    </location>
</feature>
<evidence type="ECO:0000256" key="1">
    <source>
        <dbReference type="ARBA" id="ARBA00001420"/>
    </source>
</evidence>
<dbReference type="Gene3D" id="2.40.40.10">
    <property type="entry name" value="RlpA-like domain"/>
    <property type="match status" value="2"/>
</dbReference>
<reference evidence="9" key="1">
    <citation type="submission" date="2022-09" db="EMBL/GenBank/DDBJ databases">
        <title>Intensive care unit water sources are persistently colonized with multi-drug resistant bacteria and are the site of extensive horizontal gene transfer of antibiotic resistance genes.</title>
        <authorList>
            <person name="Diorio-Toth L."/>
        </authorList>
    </citation>
    <scope>NUCLEOTIDE SEQUENCE</scope>
    <source>
        <strain evidence="9">GD03686</strain>
        <strain evidence="8">GD04130</strain>
    </source>
</reference>
<dbReference type="Gene3D" id="2.40.240.50">
    <property type="entry name" value="Barwin-like endoglucanases"/>
    <property type="match status" value="1"/>
</dbReference>
<evidence type="ECO:0000256" key="6">
    <source>
        <dbReference type="SAM" id="MobiDB-lite"/>
    </source>
</evidence>
<feature type="compositionally biased region" description="Polar residues" evidence="6">
    <location>
        <begin position="47"/>
        <end position="59"/>
    </location>
</feature>
<dbReference type="SUPFAM" id="SSF50685">
    <property type="entry name" value="Barwin-like endoglucanases"/>
    <property type="match status" value="1"/>
</dbReference>
<dbReference type="EC" id="4.2.2.n1" evidence="2"/>
<evidence type="ECO:0000259" key="7">
    <source>
        <dbReference type="SMART" id="SM00925"/>
    </source>
</evidence>
<comment type="catalytic activity">
    <reaction evidence="1">
        <text>Exolytic cleavage of the (1-&gt;4)-beta-glycosidic linkage between N-acetylmuramic acid (MurNAc) and N-acetylglucosamine (GlcNAc) residues in peptidoglycan, from either the reducing or the non-reducing ends of the peptidoglycan chains, with concomitant formation of a 1,6-anhydrobond in the MurNAc residue.</text>
        <dbReference type="EC" id="4.2.2.n1"/>
    </reaction>
</comment>
<dbReference type="CDD" id="cd14668">
    <property type="entry name" value="mlta_B"/>
    <property type="match status" value="1"/>
</dbReference>
<evidence type="ECO:0000256" key="2">
    <source>
        <dbReference type="ARBA" id="ARBA00012587"/>
    </source>
</evidence>
<dbReference type="InterPro" id="IPR005300">
    <property type="entry name" value="MltA_B"/>
</dbReference>
<dbReference type="PANTHER" id="PTHR30124">
    <property type="entry name" value="MEMBRANE-BOUND LYTIC MUREIN TRANSGLYCOSYLASE A"/>
    <property type="match status" value="1"/>
</dbReference>
<evidence type="ECO:0000313" key="8">
    <source>
        <dbReference type="EMBL" id="MDH0362066.1"/>
    </source>
</evidence>
<dbReference type="GO" id="GO:0019867">
    <property type="term" value="C:outer membrane"/>
    <property type="evidence" value="ECO:0007669"/>
    <property type="project" value="InterPro"/>
</dbReference>
<dbReference type="SMART" id="SM00925">
    <property type="entry name" value="MltA"/>
    <property type="match status" value="1"/>
</dbReference>
<feature type="region of interest" description="Disordered" evidence="6">
    <location>
        <begin position="42"/>
        <end position="70"/>
    </location>
</feature>
<keyword evidence="3" id="KW-0456">Lyase</keyword>
<dbReference type="GO" id="GO:0071555">
    <property type="term" value="P:cell wall organization"/>
    <property type="evidence" value="ECO:0007669"/>
    <property type="project" value="UniProtKB-KW"/>
</dbReference>
<accession>A0AA43AXF1</accession>
<evidence type="ECO:0000313" key="10">
    <source>
        <dbReference type="Proteomes" id="UP001161294"/>
    </source>
</evidence>